<organism evidence="1 2">
    <name type="scientific">Pseudolactococcus reticulitermitis</name>
    <dbReference type="NCBI Taxonomy" id="2025039"/>
    <lineage>
        <taxon>Bacteria</taxon>
        <taxon>Bacillati</taxon>
        <taxon>Bacillota</taxon>
        <taxon>Bacilli</taxon>
        <taxon>Lactobacillales</taxon>
        <taxon>Streptococcaceae</taxon>
        <taxon>Pseudolactococcus</taxon>
    </lineage>
</organism>
<evidence type="ECO:0000313" key="1">
    <source>
        <dbReference type="EMBL" id="GAX47274.1"/>
    </source>
</evidence>
<keyword evidence="2" id="KW-1185">Reference proteome</keyword>
<evidence type="ECO:0000313" key="2">
    <source>
        <dbReference type="Proteomes" id="UP000218689"/>
    </source>
</evidence>
<dbReference type="RefSeq" id="WP_094784340.1">
    <property type="nucleotide sequence ID" value="NZ_BEDT01000002.1"/>
</dbReference>
<protein>
    <submittedName>
        <fullName evidence="1">Uncharacterized protein</fullName>
    </submittedName>
</protein>
<gene>
    <name evidence="1" type="ORF">RsY01_873</name>
</gene>
<proteinExistence type="predicted"/>
<sequence>MKKYIEMLLKVEPKYPIVLRFIDGTELTFDSIFGDIISDKDNDPFIELKLKDEDESYLINTNHVIYAVSNRDFD</sequence>
<comment type="caution">
    <text evidence="1">The sequence shown here is derived from an EMBL/GenBank/DDBJ whole genome shotgun (WGS) entry which is preliminary data.</text>
</comment>
<dbReference type="EMBL" id="BEDT01000002">
    <property type="protein sequence ID" value="GAX47274.1"/>
    <property type="molecule type" value="Genomic_DNA"/>
</dbReference>
<dbReference type="AlphaFoldDB" id="A0A224XAU8"/>
<reference evidence="2" key="1">
    <citation type="submission" date="2017-08" db="EMBL/GenBank/DDBJ databases">
        <title>Draft genome sequence of Lactococcus sp. strain Rs-Y01, isolated from the gut of the lower termite Reticulitermes speratus.</title>
        <authorList>
            <person name="Ohkuma M."/>
            <person name="Yuki M."/>
        </authorList>
    </citation>
    <scope>NUCLEOTIDE SEQUENCE [LARGE SCALE GENOMIC DNA]</scope>
    <source>
        <strain evidence="2">Rs-Y01</strain>
    </source>
</reference>
<accession>A0A224XAU8</accession>
<dbReference type="Proteomes" id="UP000218689">
    <property type="component" value="Unassembled WGS sequence"/>
</dbReference>
<name>A0A224XAU8_9LACT</name>